<proteinExistence type="predicted"/>
<protein>
    <recommendedName>
        <fullName evidence="4">DUF11 domain-containing protein</fullName>
    </recommendedName>
</protein>
<comment type="caution">
    <text evidence="2">The sequence shown here is derived from an EMBL/GenBank/DDBJ whole genome shotgun (WGS) entry which is preliminary data.</text>
</comment>
<evidence type="ECO:0000313" key="2">
    <source>
        <dbReference type="EMBL" id="MDW5597769.1"/>
    </source>
</evidence>
<gene>
    <name evidence="2" type="ORF">R7226_25680</name>
</gene>
<name>A0ABU4I0B6_9ACTN</name>
<sequence length="386" mass="41264">MTAEGRPPAVLQTFTVTVEPGGSAGLVRLRASDPHVDPARGVVLGDWVMLPAEPGRYTFPAPRILMDYRSVVLALDQQTGGHAIVAQDPCTPERGEMADPCQLTSLDTWTPILPDGVGAAPPESRRGDPPPTSRQPGQRLQIHETSEFDRDGDLAGDTTEDRTDLALQADAVRGRDGRLTITVTNRGPRVADWPRLEIDRERVSGWEPACVTTPLPQFTWPHVGGGGCRLPALAPGASQTISLPTIDDGRAIVVSAAAEGPDLVPADNTVSVVPRLGAAPAASLTVPARVRATTRGVRVRLSSAVASTATLRFEVRYRGSLRRVTRRLALRAGVVRTPALRLARVRGAFPTGRAQLTVTVTAPASETRTLRRQVRLVRQPESVLAP</sequence>
<accession>A0ABU4I0B6</accession>
<reference evidence="3" key="1">
    <citation type="submission" date="2023-07" db="EMBL/GenBank/DDBJ databases">
        <title>Conexibacter stalactiti sp. nov., isolated from stalactites in a lava cave and emended description of the genus Conexibacter.</title>
        <authorList>
            <person name="Lee S.D."/>
        </authorList>
    </citation>
    <scope>NUCLEOTIDE SEQUENCE [LARGE SCALE GENOMIC DNA]</scope>
    <source>
        <strain evidence="3">KCTC 39840</strain>
    </source>
</reference>
<dbReference type="RefSeq" id="WP_318600236.1">
    <property type="nucleotide sequence ID" value="NZ_JAWSTH010000102.1"/>
</dbReference>
<evidence type="ECO:0000313" key="3">
    <source>
        <dbReference type="Proteomes" id="UP001284601"/>
    </source>
</evidence>
<keyword evidence="3" id="KW-1185">Reference proteome</keyword>
<evidence type="ECO:0008006" key="4">
    <source>
        <dbReference type="Google" id="ProtNLM"/>
    </source>
</evidence>
<organism evidence="2 3">
    <name type="scientific">Conexibacter stalactiti</name>
    <dbReference type="NCBI Taxonomy" id="1940611"/>
    <lineage>
        <taxon>Bacteria</taxon>
        <taxon>Bacillati</taxon>
        <taxon>Actinomycetota</taxon>
        <taxon>Thermoleophilia</taxon>
        <taxon>Solirubrobacterales</taxon>
        <taxon>Conexibacteraceae</taxon>
        <taxon>Conexibacter</taxon>
    </lineage>
</organism>
<evidence type="ECO:0000256" key="1">
    <source>
        <dbReference type="SAM" id="MobiDB-lite"/>
    </source>
</evidence>
<dbReference type="Proteomes" id="UP001284601">
    <property type="component" value="Unassembled WGS sequence"/>
</dbReference>
<dbReference type="EMBL" id="JAWSTH010000102">
    <property type="protein sequence ID" value="MDW5597769.1"/>
    <property type="molecule type" value="Genomic_DNA"/>
</dbReference>
<feature type="compositionally biased region" description="Basic and acidic residues" evidence="1">
    <location>
        <begin position="141"/>
        <end position="162"/>
    </location>
</feature>
<feature type="region of interest" description="Disordered" evidence="1">
    <location>
        <begin position="110"/>
        <end position="162"/>
    </location>
</feature>